<evidence type="ECO:0000313" key="2">
    <source>
        <dbReference type="Proteomes" id="UP001499951"/>
    </source>
</evidence>
<organism evidence="1 2">
    <name type="scientific">Rhizomicrobium electricum</name>
    <dbReference type="NCBI Taxonomy" id="480070"/>
    <lineage>
        <taxon>Bacteria</taxon>
        <taxon>Pseudomonadati</taxon>
        <taxon>Pseudomonadota</taxon>
        <taxon>Alphaproteobacteria</taxon>
        <taxon>Micropepsales</taxon>
        <taxon>Micropepsaceae</taxon>
        <taxon>Rhizomicrobium</taxon>
    </lineage>
</organism>
<dbReference type="EMBL" id="BAAADD010000005">
    <property type="protein sequence ID" value="GAA0570604.1"/>
    <property type="molecule type" value="Genomic_DNA"/>
</dbReference>
<evidence type="ECO:0000313" key="1">
    <source>
        <dbReference type="EMBL" id="GAA0570604.1"/>
    </source>
</evidence>
<proteinExistence type="predicted"/>
<protein>
    <recommendedName>
        <fullName evidence="3">Addiction module toxin RelE</fullName>
    </recommendedName>
</protein>
<evidence type="ECO:0008006" key="3">
    <source>
        <dbReference type="Google" id="ProtNLM"/>
    </source>
</evidence>
<accession>A0ABP3PMG2</accession>
<name>A0ABP3PMG2_9PROT</name>
<dbReference type="RefSeq" id="WP_166933922.1">
    <property type="nucleotide sequence ID" value="NZ_BAAADD010000005.1"/>
</dbReference>
<sequence>MSAEDDFDPRWLGAHISEAEWHFHRQLLKRYGIVLGVGQFSKIVMDIRSGRATLIKATRGSRGLYMMHVKGAGLVYVLAVNGQPRTAWPVRHAKRLLKWARR</sequence>
<dbReference type="Proteomes" id="UP001499951">
    <property type="component" value="Unassembled WGS sequence"/>
</dbReference>
<gene>
    <name evidence="1" type="ORF">GCM10008942_19180</name>
</gene>
<reference evidence="2" key="1">
    <citation type="journal article" date="2019" name="Int. J. Syst. Evol. Microbiol.">
        <title>The Global Catalogue of Microorganisms (GCM) 10K type strain sequencing project: providing services to taxonomists for standard genome sequencing and annotation.</title>
        <authorList>
            <consortium name="The Broad Institute Genomics Platform"/>
            <consortium name="The Broad Institute Genome Sequencing Center for Infectious Disease"/>
            <person name="Wu L."/>
            <person name="Ma J."/>
        </authorList>
    </citation>
    <scope>NUCLEOTIDE SEQUENCE [LARGE SCALE GENOMIC DNA]</scope>
    <source>
        <strain evidence="2">JCM 15089</strain>
    </source>
</reference>
<keyword evidence="2" id="KW-1185">Reference proteome</keyword>
<comment type="caution">
    <text evidence="1">The sequence shown here is derived from an EMBL/GenBank/DDBJ whole genome shotgun (WGS) entry which is preliminary data.</text>
</comment>